<reference evidence="2" key="1">
    <citation type="submission" date="2019-12" db="EMBL/GenBank/DDBJ databases">
        <title>High-Quality draft genome sequences of three cyanobacteria isolated from the limestone walls of the Old Cathedral of Coimbra.</title>
        <authorList>
            <person name="Tiago I."/>
            <person name="Soares F."/>
            <person name="Portugal A."/>
        </authorList>
    </citation>
    <scope>NUCLEOTIDE SEQUENCE [LARGE SCALE GENOMIC DNA]</scope>
    <source>
        <strain evidence="2">C</strain>
    </source>
</reference>
<name>A0A8K2A6T3_9CYAN</name>
<keyword evidence="3" id="KW-1185">Reference proteome</keyword>
<proteinExistence type="predicted"/>
<evidence type="ECO:0000313" key="3">
    <source>
        <dbReference type="Proteomes" id="UP000607397"/>
    </source>
</evidence>
<gene>
    <name evidence="2" type="ORF">GS597_06495</name>
</gene>
<dbReference type="SUPFAM" id="SSF51126">
    <property type="entry name" value="Pectin lyase-like"/>
    <property type="match status" value="1"/>
</dbReference>
<evidence type="ECO:0000256" key="1">
    <source>
        <dbReference type="SAM" id="MobiDB-lite"/>
    </source>
</evidence>
<dbReference type="EMBL" id="WVIC01000010">
    <property type="protein sequence ID" value="NCJ06171.1"/>
    <property type="molecule type" value="Genomic_DNA"/>
</dbReference>
<organism evidence="2 3">
    <name type="scientific">Petrachloros mirabilis ULC683</name>
    <dbReference type="NCBI Taxonomy" id="2781853"/>
    <lineage>
        <taxon>Bacteria</taxon>
        <taxon>Bacillati</taxon>
        <taxon>Cyanobacteriota</taxon>
        <taxon>Cyanophyceae</taxon>
        <taxon>Synechococcales</taxon>
        <taxon>Petrachlorosaceae</taxon>
        <taxon>Petrachloros</taxon>
        <taxon>Petrachloros mirabilis</taxon>
    </lineage>
</organism>
<protein>
    <submittedName>
        <fullName evidence="2">Uncharacterized protein</fullName>
    </submittedName>
</protein>
<dbReference type="Proteomes" id="UP000607397">
    <property type="component" value="Unassembled WGS sequence"/>
</dbReference>
<dbReference type="AlphaFoldDB" id="A0A8K2A6T3"/>
<evidence type="ECO:0000313" key="2">
    <source>
        <dbReference type="EMBL" id="NCJ06171.1"/>
    </source>
</evidence>
<dbReference type="RefSeq" id="WP_161824653.1">
    <property type="nucleotide sequence ID" value="NZ_WVIC01000010.1"/>
</dbReference>
<comment type="caution">
    <text evidence="2">The sequence shown here is derived from an EMBL/GenBank/DDBJ whole genome shotgun (WGS) entry which is preliminary data.</text>
</comment>
<dbReference type="InterPro" id="IPR011050">
    <property type="entry name" value="Pectin_lyase_fold/virulence"/>
</dbReference>
<accession>A0A8K2A6T3</accession>
<feature type="region of interest" description="Disordered" evidence="1">
    <location>
        <begin position="624"/>
        <end position="648"/>
    </location>
</feature>
<sequence>MNNPVGKASIVNPFGALPKMLLGSVTWLMVLLMILLMAAWPTQAAQALDLLPSDVARNREIIAAADTPEEALNLLTGDPARDAEIVENQLLRDAGTEPAVVPEGAQILRVGGDNACDYSRVQDAINDARSLPATDVIRIARNAEYTSQALQINDKSMILEGGYASCAASQPDPSNTILDGTGGSNRPVIRIRNEDNSQVMRVELRRLTIQGGTTSTSRILRSASLLNGAGLNIRGRVQADLTNTLVRNNATSSRRASFPANNGGGIYIDGEGSPGSFVRLNEGSFVLNNVTNNGRVRTAAHGSGGGIYCQAGTVILSARSGVHRNRTRGERPGNGGGVSLSSACTLNSQASVINSNESGASGGGISAEGSTVFLLDTRILGNRARGVGGGISSINSELLMRRLDTPCAGLPIHLCSRLENNHADGNGGALHLSTRAEAGRAELRQTTIAGNSSGRLGSVALVSGSGTELLMEGVAVHGNHGSSRLFQLQDQSLTSLDWSTIAGNQNSNDPPLQVFRLLNVDRSPQNTRLRVRGSIVWEPGATIANRTGRTFTPSNCTIGHARLEDSGLSVGSQFYSRIDPRLRNLEDADLRLQPNSPAIDYCDDGEVGLTPRFDDLFGNARGVRHNQSTITPPNPGSGDFDLGVHEVT</sequence>